<keyword evidence="2" id="KW-1133">Transmembrane helix</keyword>
<gene>
    <name evidence="3" type="ORF">Sipo8835_41440</name>
</gene>
<dbReference type="RefSeq" id="WP_009340704.1">
    <property type="nucleotide sequence ID" value="NZ_JARAVA010000029.1"/>
</dbReference>
<keyword evidence="2" id="KW-0812">Transmembrane</keyword>
<feature type="compositionally biased region" description="Polar residues" evidence="1">
    <location>
        <begin position="69"/>
        <end position="81"/>
    </location>
</feature>
<feature type="region of interest" description="Disordered" evidence="1">
    <location>
        <begin position="57"/>
        <end position="87"/>
    </location>
</feature>
<evidence type="ECO:0000313" key="3">
    <source>
        <dbReference type="EMBL" id="TQE17864.1"/>
    </source>
</evidence>
<proteinExistence type="predicted"/>
<feature type="transmembrane region" description="Helical" evidence="2">
    <location>
        <begin position="34"/>
        <end position="55"/>
    </location>
</feature>
<sequence length="137" mass="14777">MNGAQSGWRDEYESHPEYQAILARLETPWRKRPVALTTGGVVAVAAVFFLGVWVGSSGDTSGPSSSDSWVQTQVDGQSQDGRQQDNEPVGLTFAQKSQLLSKFCNTEAGGPYDVSEAALLDCLSSYYVTDQGQVLPK</sequence>
<dbReference type="EMBL" id="SPAZ01000334">
    <property type="protein sequence ID" value="TQE17864.1"/>
    <property type="molecule type" value="Genomic_DNA"/>
</dbReference>
<comment type="caution">
    <text evidence="3">The sequence shown here is derived from an EMBL/GenBank/DDBJ whole genome shotgun (WGS) entry which is preliminary data.</text>
</comment>
<evidence type="ECO:0000256" key="1">
    <source>
        <dbReference type="SAM" id="MobiDB-lite"/>
    </source>
</evidence>
<dbReference type="AlphaFoldDB" id="A0AAE8VUP4"/>
<dbReference type="Proteomes" id="UP000318720">
    <property type="component" value="Unassembled WGS sequence"/>
</dbReference>
<organism evidence="3 4">
    <name type="scientific">Streptomyces ipomoeae</name>
    <dbReference type="NCBI Taxonomy" id="103232"/>
    <lineage>
        <taxon>Bacteria</taxon>
        <taxon>Bacillati</taxon>
        <taxon>Actinomycetota</taxon>
        <taxon>Actinomycetes</taxon>
        <taxon>Kitasatosporales</taxon>
        <taxon>Streptomycetaceae</taxon>
        <taxon>Streptomyces</taxon>
    </lineage>
</organism>
<evidence type="ECO:0000313" key="4">
    <source>
        <dbReference type="Proteomes" id="UP000318720"/>
    </source>
</evidence>
<evidence type="ECO:0000256" key="2">
    <source>
        <dbReference type="SAM" id="Phobius"/>
    </source>
</evidence>
<name>A0AAE8VUP4_9ACTN</name>
<reference evidence="3 4" key="1">
    <citation type="submission" date="2019-03" db="EMBL/GenBank/DDBJ databases">
        <title>Comparative genomic analyses of the sweetpotato soil rot pathogen, Streptomyces ipomoeae.</title>
        <authorList>
            <person name="Ruschel Soares N."/>
            <person name="Badger J.H."/>
            <person name="Huguet-Tapia J.C."/>
            <person name="Clark C.A."/>
            <person name="Pettis G.S."/>
        </authorList>
    </citation>
    <scope>NUCLEOTIDE SEQUENCE [LARGE SCALE GENOMIC DNA]</scope>
    <source>
        <strain evidence="3 4">88-35</strain>
    </source>
</reference>
<feature type="compositionally biased region" description="Low complexity" evidence="1">
    <location>
        <begin position="57"/>
        <end position="68"/>
    </location>
</feature>
<protein>
    <submittedName>
        <fullName evidence="3">Uncharacterized protein</fullName>
    </submittedName>
</protein>
<keyword evidence="2" id="KW-0472">Membrane</keyword>
<accession>A0AAE8VUP4</accession>